<dbReference type="STRING" id="1618478.UR68_C0020G0026"/>
<dbReference type="EMBL" id="LBQC01000020">
    <property type="protein sequence ID" value="KKP72171.1"/>
    <property type="molecule type" value="Genomic_DNA"/>
</dbReference>
<organism evidence="1 2">
    <name type="scientific">Candidatus Roizmanbacteria bacterium GW2011_GWA2_35_19</name>
    <dbReference type="NCBI Taxonomy" id="1618478"/>
    <lineage>
        <taxon>Bacteria</taxon>
        <taxon>Candidatus Roizmaniibacteriota</taxon>
    </lineage>
</organism>
<protein>
    <recommendedName>
        <fullName evidence="3">Transcriptional regulator</fullName>
    </recommendedName>
</protein>
<name>A0A0G0C7P0_9BACT</name>
<comment type="caution">
    <text evidence="1">The sequence shown here is derived from an EMBL/GenBank/DDBJ whole genome shotgun (WGS) entry which is preliminary data.</text>
</comment>
<evidence type="ECO:0000313" key="1">
    <source>
        <dbReference type="EMBL" id="KKP72171.1"/>
    </source>
</evidence>
<dbReference type="Proteomes" id="UP000034457">
    <property type="component" value="Unassembled WGS sequence"/>
</dbReference>
<accession>A0A0G0C7P0</accession>
<gene>
    <name evidence="1" type="ORF">UR68_C0020G0026</name>
</gene>
<evidence type="ECO:0008006" key="3">
    <source>
        <dbReference type="Google" id="ProtNLM"/>
    </source>
</evidence>
<reference evidence="1 2" key="1">
    <citation type="journal article" date="2015" name="Nature">
        <title>rRNA introns, odd ribosomes, and small enigmatic genomes across a large radiation of phyla.</title>
        <authorList>
            <person name="Brown C.T."/>
            <person name="Hug L.A."/>
            <person name="Thomas B.C."/>
            <person name="Sharon I."/>
            <person name="Castelle C.J."/>
            <person name="Singh A."/>
            <person name="Wilkins M.J."/>
            <person name="Williams K.H."/>
            <person name="Banfield J.F."/>
        </authorList>
    </citation>
    <scope>NUCLEOTIDE SEQUENCE [LARGE SCALE GENOMIC DNA]</scope>
</reference>
<evidence type="ECO:0000313" key="2">
    <source>
        <dbReference type="Proteomes" id="UP000034457"/>
    </source>
</evidence>
<dbReference type="AlphaFoldDB" id="A0A0G0C7P0"/>
<proteinExistence type="predicted"/>
<sequence>MKYLELQGKIKTNVFTFSDLVKYFEGEDDGSLKTQLHRFIKKKLVYQIKRGIYCFDPKTIDQFELASYLYHPSYISLESALHYYGMIPDIPQMVTCVTPVTTKKIRSQFGRYYYSKIKQDLFFGYQSVASSKTHYQIAKKEKALLDFIYIRKIKSLDELRLNLKEINKKILGRYIKSYPGRVAGVLL</sequence>